<keyword evidence="2" id="KW-1185">Reference proteome</keyword>
<accession>A0ACC2NW97</accession>
<protein>
    <submittedName>
        <fullName evidence="1">Uncharacterized protein</fullName>
    </submittedName>
</protein>
<evidence type="ECO:0000313" key="2">
    <source>
        <dbReference type="Proteomes" id="UP001239111"/>
    </source>
</evidence>
<dbReference type="EMBL" id="CM056742">
    <property type="protein sequence ID" value="KAJ8675359.1"/>
    <property type="molecule type" value="Genomic_DNA"/>
</dbReference>
<evidence type="ECO:0000313" key="1">
    <source>
        <dbReference type="EMBL" id="KAJ8675359.1"/>
    </source>
</evidence>
<proteinExistence type="predicted"/>
<dbReference type="Proteomes" id="UP001239111">
    <property type="component" value="Chromosome 2"/>
</dbReference>
<gene>
    <name evidence="1" type="ORF">QAD02_011145</name>
</gene>
<comment type="caution">
    <text evidence="1">The sequence shown here is derived from an EMBL/GenBank/DDBJ whole genome shotgun (WGS) entry which is preliminary data.</text>
</comment>
<sequence>MFSLKIVSILFLPAVISISLDGKWKGQIVSSNIPFEAEVPGGVFSDLERVGLIPNNLEGFNDVQNRWVANESIDLSTNFEVDAAYFSASHIALIFYGIDTFSTILINGVEIGKTDNMFLRYSFDIKDKLKIGSNELQVNLRSSVKESEKLYNVQSSKYVVPPKCVPKDYNGECHVNYIRKMQASYGWDWGAAFPSMGIWKSVEIQQVDKVLLSQVSADVLKGSDSWEIVVSVFFESFEKSGTDFTQKVHINCKLQQFHIEKSFELSFKNNLAKESVILKVPLDQVEFWWPNGYGKQKLYVLDVTVDDGFHKTQKTIKIGFRTVDLVQDRLQKGTSFYFKVNGVPIFAKGTNWIPSSIFPEKSSQEKILKHLLQSSRDTHMNMMRVWGGGVYESDLFYNLADEYGIMIWQDFMFACSMYPTTDSYLESVRKEVTQNVLRLKNHPSVVLWAGNNENEAALYGNWYGTEGAQIYKDDYVKLYVDVIKDQVIKVDPHRPYVVSSPSNGVYSEEQNYTESNPYSNLYGDVHYYNYLRNSWDINQYPITRFASEYGFQSLPSIWTLSMVTKNLSDLQWNSTFMKHRQHLPGGNSFLKLLISKNFIIPENDNPLVGLMNYVYLSQVSQAVSMKIETESYRQMKNSFNDIDEGMTMGALYWQLNDVWVAPSWSSIDHTGRWKMLHYYVKDFFSPIIITSRLSRANELSIHVVSDVLQSLSGLVIKIKMYDLEESRLVKTVEIKNVSVESNQALTVKKYWYDMFLNEAGCGPASRALQKCMVELILESSNGSRIAPLNYVYPQTFKEISLPHDNIRFQIRQSNSSSSSSYEIELTSSKIALFVWVEMRNITGTFSENGFHILENKKRVTFQASQASSLDEIKKNFDITSLSRLYNSELRASDAKLLSSRFKND</sequence>
<reference evidence="1" key="1">
    <citation type="submission" date="2023-04" db="EMBL/GenBank/DDBJ databases">
        <title>A chromosome-level genome assembly of the parasitoid wasp Eretmocerus hayati.</title>
        <authorList>
            <person name="Zhong Y."/>
            <person name="Liu S."/>
            <person name="Liu Y."/>
        </authorList>
    </citation>
    <scope>NUCLEOTIDE SEQUENCE</scope>
    <source>
        <strain evidence="1">ZJU_SS_LIU_2023</strain>
    </source>
</reference>
<organism evidence="1 2">
    <name type="scientific">Eretmocerus hayati</name>
    <dbReference type="NCBI Taxonomy" id="131215"/>
    <lineage>
        <taxon>Eukaryota</taxon>
        <taxon>Metazoa</taxon>
        <taxon>Ecdysozoa</taxon>
        <taxon>Arthropoda</taxon>
        <taxon>Hexapoda</taxon>
        <taxon>Insecta</taxon>
        <taxon>Pterygota</taxon>
        <taxon>Neoptera</taxon>
        <taxon>Endopterygota</taxon>
        <taxon>Hymenoptera</taxon>
        <taxon>Apocrita</taxon>
        <taxon>Proctotrupomorpha</taxon>
        <taxon>Chalcidoidea</taxon>
        <taxon>Aphelinidae</taxon>
        <taxon>Aphelininae</taxon>
        <taxon>Eretmocerus</taxon>
    </lineage>
</organism>
<name>A0ACC2NW97_9HYME</name>